<dbReference type="GO" id="GO:1901135">
    <property type="term" value="P:carbohydrate derivative metabolic process"/>
    <property type="evidence" value="ECO:0007669"/>
    <property type="project" value="InterPro"/>
</dbReference>
<organism evidence="6 7">
    <name type="scientific">Enterococcus casseliflavus ATCC 12755</name>
    <dbReference type="NCBI Taxonomy" id="888066"/>
    <lineage>
        <taxon>Bacteria</taxon>
        <taxon>Bacillati</taxon>
        <taxon>Bacillota</taxon>
        <taxon>Bacilli</taxon>
        <taxon>Lactobacillales</taxon>
        <taxon>Enterococcaceae</taxon>
        <taxon>Enterococcus</taxon>
    </lineage>
</organism>
<evidence type="ECO:0000313" key="7">
    <source>
        <dbReference type="Proteomes" id="UP000004835"/>
    </source>
</evidence>
<protein>
    <submittedName>
        <fullName evidence="6">SIS domain protein</fullName>
    </submittedName>
</protein>
<dbReference type="Proteomes" id="UP000004835">
    <property type="component" value="Unassembled WGS sequence"/>
</dbReference>
<dbReference type="AlphaFoldDB" id="F0EPB9"/>
<dbReference type="Gene3D" id="3.40.50.10490">
    <property type="entry name" value="Glucose-6-phosphate isomerase like protein, domain 1"/>
    <property type="match status" value="1"/>
</dbReference>
<dbReference type="EMBL" id="AEWT01000031">
    <property type="protein sequence ID" value="EGC68144.1"/>
    <property type="molecule type" value="Genomic_DNA"/>
</dbReference>
<dbReference type="HOGENOM" id="CLU_055769_4_0_9"/>
<dbReference type="SUPFAM" id="SSF53697">
    <property type="entry name" value="SIS domain"/>
    <property type="match status" value="1"/>
</dbReference>
<evidence type="ECO:0000259" key="5">
    <source>
        <dbReference type="PROSITE" id="PS51464"/>
    </source>
</evidence>
<evidence type="ECO:0000256" key="1">
    <source>
        <dbReference type="ARBA" id="ARBA00023015"/>
    </source>
</evidence>
<dbReference type="InterPro" id="IPR036388">
    <property type="entry name" value="WH-like_DNA-bd_sf"/>
</dbReference>
<dbReference type="PANTHER" id="PTHR30514">
    <property type="entry name" value="GLUCOKINASE"/>
    <property type="match status" value="1"/>
</dbReference>
<dbReference type="Pfam" id="PF01380">
    <property type="entry name" value="SIS"/>
    <property type="match status" value="1"/>
</dbReference>
<feature type="domain" description="SIS" evidence="5">
    <location>
        <begin position="115"/>
        <end position="254"/>
    </location>
</feature>
<name>F0EPB9_ENTCA</name>
<keyword evidence="3" id="KW-0804">Transcription</keyword>
<dbReference type="InterPro" id="IPR009057">
    <property type="entry name" value="Homeodomain-like_sf"/>
</dbReference>
<dbReference type="SUPFAM" id="SSF46689">
    <property type="entry name" value="Homeodomain-like"/>
    <property type="match status" value="1"/>
</dbReference>
<dbReference type="GO" id="GO:0097367">
    <property type="term" value="F:carbohydrate derivative binding"/>
    <property type="evidence" value="ECO:0007669"/>
    <property type="project" value="InterPro"/>
</dbReference>
<dbReference type="InterPro" id="IPR001347">
    <property type="entry name" value="SIS_dom"/>
</dbReference>
<dbReference type="CDD" id="cd05013">
    <property type="entry name" value="SIS_RpiR"/>
    <property type="match status" value="1"/>
</dbReference>
<dbReference type="InterPro" id="IPR047640">
    <property type="entry name" value="RpiR-like"/>
</dbReference>
<dbReference type="InterPro" id="IPR035472">
    <property type="entry name" value="RpiR-like_SIS"/>
</dbReference>
<evidence type="ECO:0000313" key="6">
    <source>
        <dbReference type="EMBL" id="EGC68144.1"/>
    </source>
</evidence>
<dbReference type="GO" id="GO:0003700">
    <property type="term" value="F:DNA-binding transcription factor activity"/>
    <property type="evidence" value="ECO:0007669"/>
    <property type="project" value="InterPro"/>
</dbReference>
<evidence type="ECO:0000256" key="2">
    <source>
        <dbReference type="ARBA" id="ARBA00023125"/>
    </source>
</evidence>
<dbReference type="PROSITE" id="PS51464">
    <property type="entry name" value="SIS"/>
    <property type="match status" value="1"/>
</dbReference>
<gene>
    <name evidence="6" type="ORF">HMPREF9087_3261</name>
</gene>
<evidence type="ECO:0000259" key="4">
    <source>
        <dbReference type="PROSITE" id="PS51071"/>
    </source>
</evidence>
<feature type="domain" description="HTH rpiR-type" evidence="4">
    <location>
        <begin position="6"/>
        <end position="82"/>
    </location>
</feature>
<dbReference type="Gene3D" id="1.10.10.10">
    <property type="entry name" value="Winged helix-like DNA-binding domain superfamily/Winged helix DNA-binding domain"/>
    <property type="match status" value="1"/>
</dbReference>
<comment type="caution">
    <text evidence="6">The sequence shown here is derived from an EMBL/GenBank/DDBJ whole genome shotgun (WGS) entry which is preliminary data.</text>
</comment>
<proteinExistence type="predicted"/>
<reference evidence="6 7" key="1">
    <citation type="submission" date="2011-01" db="EMBL/GenBank/DDBJ databases">
        <authorList>
            <person name="Muzny D."/>
            <person name="Qin X."/>
            <person name="Deng J."/>
            <person name="Jiang H."/>
            <person name="Liu Y."/>
            <person name="Qu J."/>
            <person name="Song X.-Z."/>
            <person name="Zhang L."/>
            <person name="Thornton R."/>
            <person name="Coyle M."/>
            <person name="Francisco L."/>
            <person name="Jackson L."/>
            <person name="Javaid M."/>
            <person name="Korchina V."/>
            <person name="Kovar C."/>
            <person name="Mata R."/>
            <person name="Mathew T."/>
            <person name="Ngo R."/>
            <person name="Nguyen L."/>
            <person name="Nguyen N."/>
            <person name="Okwuonu G."/>
            <person name="Ongeri F."/>
            <person name="Pham C."/>
            <person name="Simmons D."/>
            <person name="Wilczek-Boney K."/>
            <person name="Hale W."/>
            <person name="Jakkamsetti A."/>
            <person name="Pham P."/>
            <person name="Ruth R."/>
            <person name="San Lucas F."/>
            <person name="Warren J."/>
            <person name="Zhang J."/>
            <person name="Zhao Z."/>
            <person name="Zhou C."/>
            <person name="Zhu D."/>
            <person name="Lee S."/>
            <person name="Bess C."/>
            <person name="Blankenburg K."/>
            <person name="Forbes L."/>
            <person name="Fu Q."/>
            <person name="Gubbala S."/>
            <person name="Hirani K."/>
            <person name="Jayaseelan J.C."/>
            <person name="Lara F."/>
            <person name="Munidasa M."/>
            <person name="Palculict T."/>
            <person name="Patil S."/>
            <person name="Pu L.-L."/>
            <person name="Saada N."/>
            <person name="Tang L."/>
            <person name="Weissenberger G."/>
            <person name="Zhu Y."/>
            <person name="Hemphill L."/>
            <person name="Shang Y."/>
            <person name="Youmans B."/>
            <person name="Ayvaz T."/>
            <person name="Ross M."/>
            <person name="Santibanez J."/>
            <person name="Aqrawi P."/>
            <person name="Gross S."/>
            <person name="Joshi V."/>
            <person name="Fowler G."/>
            <person name="Nazareth L."/>
            <person name="Reid J."/>
            <person name="Worley K."/>
            <person name="Petrosino J."/>
            <person name="Highlander S."/>
            <person name="Gibbs R."/>
        </authorList>
    </citation>
    <scope>NUCLEOTIDE SEQUENCE [LARGE SCALE GENOMIC DNA]</scope>
    <source>
        <strain evidence="6 7">ATCC 12755</strain>
    </source>
</reference>
<dbReference type="GO" id="GO:0003677">
    <property type="term" value="F:DNA binding"/>
    <property type="evidence" value="ECO:0007669"/>
    <property type="project" value="UniProtKB-KW"/>
</dbReference>
<dbReference type="PANTHER" id="PTHR30514:SF1">
    <property type="entry name" value="HTH-TYPE TRANSCRIPTIONAL REGULATOR HEXR-RELATED"/>
    <property type="match status" value="1"/>
</dbReference>
<keyword evidence="2" id="KW-0238">DNA-binding</keyword>
<dbReference type="Pfam" id="PF01418">
    <property type="entry name" value="HTH_6"/>
    <property type="match status" value="1"/>
</dbReference>
<evidence type="ECO:0000256" key="3">
    <source>
        <dbReference type="ARBA" id="ARBA00023163"/>
    </source>
</evidence>
<keyword evidence="1" id="KW-0805">Transcription regulation</keyword>
<dbReference type="PROSITE" id="PS51071">
    <property type="entry name" value="HTH_RPIR"/>
    <property type="match status" value="1"/>
</dbReference>
<accession>F0EPB9</accession>
<dbReference type="InterPro" id="IPR046348">
    <property type="entry name" value="SIS_dom_sf"/>
</dbReference>
<sequence>MNLLGGGSGMFDEEKIKTLNELEMAVYKYIVQHFEEIDQLTIRELSAACHVSTSTILRCITKLGYRGYSELKYAICQKKEQDARAFDLFYDATIQVNTFLKKVNNEDYRKFIQPAVELILSARHVAFSGIGTSGILGTYGSRYFANLGINAYSIVDPFLPVPSRGMENTLAIILSVSGETIQMIKQTEDFKRYGAKVLSITNDEKSTIAQMADYNISYYMPVVSGGKEVDLNLTTQVPVITLIELLAHQVYKQI</sequence>
<dbReference type="InterPro" id="IPR000281">
    <property type="entry name" value="HTH_RpiR"/>
</dbReference>